<dbReference type="PRINTS" id="PR01802">
    <property type="entry name" value="SYNEMBRYN"/>
</dbReference>
<comment type="similarity">
    <text evidence="2">Belongs to the synembryn family.</text>
</comment>
<evidence type="ECO:0000256" key="1">
    <source>
        <dbReference type="ARBA" id="ARBA00004544"/>
    </source>
</evidence>
<evidence type="ECO:0000256" key="3">
    <source>
        <dbReference type="ARBA" id="ARBA00022490"/>
    </source>
</evidence>
<proteinExistence type="inferred from homology"/>
<sequence>MCASGNLGTYEPVPAVNTCRHQTSGDPAPAWKKPPPVHPTEIRTSICPSSALELYTTSALPHDTTRSGHFALVLKIKNLNLRNSSVSSNIGCFLIRLTQMQIMPPGLRASGNKRKCFLPGGLTDISIRLYGPYARTMLSTARCRFTFFGFFRQAANLHEASYLQSDTQPDILIHRPESQRETQQALGIAVKPTTEPRRVYLPQELLDMCSNIEILRYGRISSLPQELHDMCSNIEVRRDKQGLEQVVTEPWLQVLLNQAGLEPQQTDPTHINRAPPNWSVIVEALKGLCNLVFNCRSAQAICARSYAGKALVNRLRDPGLPYEVRLFDLKLLFIITALCPQTRPQLREEHHALTYLTESLDLVLRDEEASSHTTLTDAQACLSCEVLKVLFNLMVRPGEAGPLDEEEEAHCQRLVSILHDLLLCQTQSPHIHTVNLLVTIPGNCLDALTPPVHKSSFGPLETPAHLECEGKDMQAIAVMLSFLERRLQLSDKDTNTQHENLSPILSVLCEGVRSQRCIRKFLRARVLPPLKQEEVTTRPEEGVTLRAHLCQLLTTPQTHVRDLASDLLFVLCKENVWRMVKYTGYGNAAGFLANRGLLLGNSAPSSCHYSSDSEDSDTEEYRQLRDRINPVTGCLEPLRADPTAHMTEEQKEYEAIQLVNMMDKLARGGVLQPCRVGEDGRPEPVEHVSQLLEELPRQQVKPATSRHE</sequence>
<dbReference type="PANTHER" id="PTHR12425">
    <property type="entry name" value="SYNEMBRYN"/>
    <property type="match status" value="1"/>
</dbReference>
<evidence type="ECO:0000313" key="7">
    <source>
        <dbReference type="EMBL" id="CAD7575994.1"/>
    </source>
</evidence>
<dbReference type="PANTHER" id="PTHR12425:SF5">
    <property type="entry name" value="SYNEMBRYN"/>
    <property type="match status" value="1"/>
</dbReference>
<organism evidence="7">
    <name type="scientific">Timema californicum</name>
    <name type="common">California timema</name>
    <name type="synonym">Walking stick</name>
    <dbReference type="NCBI Taxonomy" id="61474"/>
    <lineage>
        <taxon>Eukaryota</taxon>
        <taxon>Metazoa</taxon>
        <taxon>Ecdysozoa</taxon>
        <taxon>Arthropoda</taxon>
        <taxon>Hexapoda</taxon>
        <taxon>Insecta</taxon>
        <taxon>Pterygota</taxon>
        <taxon>Neoptera</taxon>
        <taxon>Polyneoptera</taxon>
        <taxon>Phasmatodea</taxon>
        <taxon>Timematodea</taxon>
        <taxon>Timematoidea</taxon>
        <taxon>Timematidae</taxon>
        <taxon>Timema</taxon>
    </lineage>
</organism>
<keyword evidence="5" id="KW-0143">Chaperone</keyword>
<dbReference type="AlphaFoldDB" id="A0A7R9PAF5"/>
<dbReference type="SUPFAM" id="SSF48371">
    <property type="entry name" value="ARM repeat"/>
    <property type="match status" value="1"/>
</dbReference>
<dbReference type="GO" id="GO:0005085">
    <property type="term" value="F:guanyl-nucleotide exchange factor activity"/>
    <property type="evidence" value="ECO:0007669"/>
    <property type="project" value="UniProtKB-KW"/>
</dbReference>
<feature type="region of interest" description="Disordered" evidence="6">
    <location>
        <begin position="18"/>
        <end position="37"/>
    </location>
</feature>
<keyword evidence="3" id="KW-0963">Cytoplasm</keyword>
<evidence type="ECO:0000256" key="4">
    <source>
        <dbReference type="ARBA" id="ARBA00022658"/>
    </source>
</evidence>
<name>A0A7R9PAF5_TIMCA</name>
<reference evidence="7" key="1">
    <citation type="submission" date="2020-11" db="EMBL/GenBank/DDBJ databases">
        <authorList>
            <person name="Tran Van P."/>
        </authorList>
    </citation>
    <scope>NUCLEOTIDE SEQUENCE</scope>
</reference>
<dbReference type="GO" id="GO:0005938">
    <property type="term" value="C:cell cortex"/>
    <property type="evidence" value="ECO:0007669"/>
    <property type="project" value="UniProtKB-SubCell"/>
</dbReference>
<protein>
    <submittedName>
        <fullName evidence="7">(California timema) hypothetical protein</fullName>
    </submittedName>
</protein>
<dbReference type="InterPro" id="IPR019318">
    <property type="entry name" value="Gua_nucleotide_exch_fac_Ric8"/>
</dbReference>
<evidence type="ECO:0000256" key="5">
    <source>
        <dbReference type="ARBA" id="ARBA00023186"/>
    </source>
</evidence>
<keyword evidence="4" id="KW-0344">Guanine-nucleotide releasing factor</keyword>
<dbReference type="GO" id="GO:0007186">
    <property type="term" value="P:G protein-coupled receptor signaling pathway"/>
    <property type="evidence" value="ECO:0007669"/>
    <property type="project" value="TreeGrafter"/>
</dbReference>
<gene>
    <name evidence="7" type="ORF">TCMB3V08_LOCUS8570</name>
</gene>
<evidence type="ECO:0000256" key="2">
    <source>
        <dbReference type="ARBA" id="ARBA00009049"/>
    </source>
</evidence>
<dbReference type="Gene3D" id="1.25.10.10">
    <property type="entry name" value="Leucine-rich Repeat Variant"/>
    <property type="match status" value="1"/>
</dbReference>
<dbReference type="InterPro" id="IPR008376">
    <property type="entry name" value="Chaperone_Ric-8_A/B"/>
</dbReference>
<dbReference type="EMBL" id="OE183773">
    <property type="protein sequence ID" value="CAD7575994.1"/>
    <property type="molecule type" value="Genomic_DNA"/>
</dbReference>
<comment type="subcellular location">
    <subcellularLocation>
        <location evidence="1">Cytoplasm</location>
        <location evidence="1">Cell cortex</location>
    </subcellularLocation>
</comment>
<dbReference type="InterPro" id="IPR016024">
    <property type="entry name" value="ARM-type_fold"/>
</dbReference>
<evidence type="ECO:0000256" key="6">
    <source>
        <dbReference type="SAM" id="MobiDB-lite"/>
    </source>
</evidence>
<dbReference type="GO" id="GO:0001965">
    <property type="term" value="F:G-protein alpha-subunit binding"/>
    <property type="evidence" value="ECO:0007669"/>
    <property type="project" value="TreeGrafter"/>
</dbReference>
<dbReference type="Pfam" id="PF10165">
    <property type="entry name" value="Ric8"/>
    <property type="match status" value="1"/>
</dbReference>
<accession>A0A7R9PAF5</accession>
<dbReference type="InterPro" id="IPR011989">
    <property type="entry name" value="ARM-like"/>
</dbReference>